<protein>
    <recommendedName>
        <fullName evidence="2">CCHC-type domain-containing protein</fullName>
    </recommendedName>
</protein>
<dbReference type="SMART" id="SM00343">
    <property type="entry name" value="ZnF_C2HC"/>
    <property type="match status" value="1"/>
</dbReference>
<keyword evidence="4" id="KW-1185">Reference proteome</keyword>
<keyword evidence="1" id="KW-0479">Metal-binding</keyword>
<gene>
    <name evidence="3" type="ORF">LPLAT_LOCUS7263</name>
</gene>
<dbReference type="SUPFAM" id="SSF57756">
    <property type="entry name" value="Retrovirus zinc finger-like domains"/>
    <property type="match status" value="1"/>
</dbReference>
<dbReference type="GO" id="GO:0008270">
    <property type="term" value="F:zinc ion binding"/>
    <property type="evidence" value="ECO:0007669"/>
    <property type="project" value="UniProtKB-KW"/>
</dbReference>
<proteinExistence type="predicted"/>
<sequence length="253" mass="28946">MDQLTSATTVGIMKLKGAKNWNVWKFQVGVLLRGLGVFEIAEGTRVKPEEEIDLRAWLKEDSKVQSLIVTRLSESVMLHVLTCTSAAEMWRKLHSVYEQKSDTSIHMVQQQFFQLKYTQGIEMSLFISKVQEFQSKLKQLGEEISDKFVMTKILMFLPEGYGHFVSAWESTSDERQTLDILIARLLVEEERLKAKMDTSEKSVALTAVKKNIKCFKCGHSGHFKKDCKNNRGEAQLRTVQLDTLQLPIVLLDT</sequence>
<dbReference type="PANTHER" id="PTHR47481:SF7">
    <property type="entry name" value="CCHC-TYPE DOMAIN-CONTAINING PROTEIN"/>
    <property type="match status" value="1"/>
</dbReference>
<reference evidence="3" key="1">
    <citation type="submission" date="2024-04" db="EMBL/GenBank/DDBJ databases">
        <authorList>
            <consortium name="Molecular Ecology Group"/>
        </authorList>
    </citation>
    <scope>NUCLEOTIDE SEQUENCE</scope>
</reference>
<dbReference type="Gene3D" id="4.10.60.10">
    <property type="entry name" value="Zinc finger, CCHC-type"/>
    <property type="match status" value="1"/>
</dbReference>
<dbReference type="Pfam" id="PF14223">
    <property type="entry name" value="Retrotran_gag_2"/>
    <property type="match status" value="1"/>
</dbReference>
<dbReference type="Proteomes" id="UP001497644">
    <property type="component" value="Chromosome 3"/>
</dbReference>
<accession>A0AAV2NMR4</accession>
<dbReference type="GO" id="GO:0003676">
    <property type="term" value="F:nucleic acid binding"/>
    <property type="evidence" value="ECO:0007669"/>
    <property type="project" value="InterPro"/>
</dbReference>
<organism evidence="3 4">
    <name type="scientific">Lasius platythorax</name>
    <dbReference type="NCBI Taxonomy" id="488582"/>
    <lineage>
        <taxon>Eukaryota</taxon>
        <taxon>Metazoa</taxon>
        <taxon>Ecdysozoa</taxon>
        <taxon>Arthropoda</taxon>
        <taxon>Hexapoda</taxon>
        <taxon>Insecta</taxon>
        <taxon>Pterygota</taxon>
        <taxon>Neoptera</taxon>
        <taxon>Endopterygota</taxon>
        <taxon>Hymenoptera</taxon>
        <taxon>Apocrita</taxon>
        <taxon>Aculeata</taxon>
        <taxon>Formicoidea</taxon>
        <taxon>Formicidae</taxon>
        <taxon>Formicinae</taxon>
        <taxon>Lasius</taxon>
        <taxon>Lasius</taxon>
    </lineage>
</organism>
<evidence type="ECO:0000313" key="3">
    <source>
        <dbReference type="EMBL" id="CAL1681113.1"/>
    </source>
</evidence>
<dbReference type="InterPro" id="IPR001878">
    <property type="entry name" value="Znf_CCHC"/>
</dbReference>
<dbReference type="AlphaFoldDB" id="A0AAV2NMR4"/>
<dbReference type="PANTHER" id="PTHR47481">
    <property type="match status" value="1"/>
</dbReference>
<evidence type="ECO:0000259" key="2">
    <source>
        <dbReference type="PROSITE" id="PS50158"/>
    </source>
</evidence>
<evidence type="ECO:0000256" key="1">
    <source>
        <dbReference type="PROSITE-ProRule" id="PRU00047"/>
    </source>
</evidence>
<keyword evidence="1" id="KW-0862">Zinc</keyword>
<dbReference type="PROSITE" id="PS50158">
    <property type="entry name" value="ZF_CCHC"/>
    <property type="match status" value="1"/>
</dbReference>
<keyword evidence="1" id="KW-0863">Zinc-finger</keyword>
<dbReference type="InterPro" id="IPR036875">
    <property type="entry name" value="Znf_CCHC_sf"/>
</dbReference>
<dbReference type="Pfam" id="PF00098">
    <property type="entry name" value="zf-CCHC"/>
    <property type="match status" value="1"/>
</dbReference>
<name>A0AAV2NMR4_9HYME</name>
<dbReference type="EMBL" id="OZ034826">
    <property type="protein sequence ID" value="CAL1681113.1"/>
    <property type="molecule type" value="Genomic_DNA"/>
</dbReference>
<evidence type="ECO:0000313" key="4">
    <source>
        <dbReference type="Proteomes" id="UP001497644"/>
    </source>
</evidence>
<feature type="domain" description="CCHC-type" evidence="2">
    <location>
        <begin position="213"/>
        <end position="229"/>
    </location>
</feature>